<feature type="binding site" evidence="9">
    <location>
        <position position="42"/>
    </location>
    <ligand>
        <name>Fe cation</name>
        <dbReference type="ChEBI" id="CHEBI:24875"/>
    </ligand>
</feature>
<dbReference type="InterPro" id="IPR018527">
    <property type="entry name" value="Rubredoxin_Fe_BS"/>
</dbReference>
<proteinExistence type="inferred from homology"/>
<evidence type="ECO:0000256" key="8">
    <source>
        <dbReference type="PIRNR" id="PIRNR000071"/>
    </source>
</evidence>
<keyword evidence="4 8" id="KW-0813">Transport</keyword>
<dbReference type="InterPro" id="IPR024934">
    <property type="entry name" value="Rubredoxin-like_dom"/>
</dbReference>
<evidence type="ECO:0000259" key="10">
    <source>
        <dbReference type="PROSITE" id="PS50903"/>
    </source>
</evidence>
<dbReference type="InterPro" id="IPR024935">
    <property type="entry name" value="Rubredoxin_dom"/>
</dbReference>
<keyword evidence="12" id="KW-1185">Reference proteome</keyword>
<evidence type="ECO:0000256" key="4">
    <source>
        <dbReference type="ARBA" id="ARBA00022448"/>
    </source>
</evidence>
<dbReference type="InterPro" id="IPR050526">
    <property type="entry name" value="Rubredoxin_ET"/>
</dbReference>
<keyword evidence="7 8" id="KW-0408">Iron</keyword>
<dbReference type="KEGG" id="ptes:JQU52_03590"/>
<dbReference type="RefSeq" id="WP_230339780.1">
    <property type="nucleotide sequence ID" value="NZ_CP069798.1"/>
</dbReference>
<keyword evidence="5 8" id="KW-0479">Metal-binding</keyword>
<keyword evidence="6 8" id="KW-0249">Electron transport</keyword>
<evidence type="ECO:0000256" key="7">
    <source>
        <dbReference type="ARBA" id="ARBA00023004"/>
    </source>
</evidence>
<dbReference type="GO" id="GO:0043448">
    <property type="term" value="P:alkane catabolic process"/>
    <property type="evidence" value="ECO:0007669"/>
    <property type="project" value="TreeGrafter"/>
</dbReference>
<evidence type="ECO:0000313" key="12">
    <source>
        <dbReference type="Proteomes" id="UP000653156"/>
    </source>
</evidence>
<dbReference type="PIRSF" id="PIRSF000071">
    <property type="entry name" value="Rubredoxin"/>
    <property type="match status" value="1"/>
</dbReference>
<dbReference type="GO" id="GO:0005506">
    <property type="term" value="F:iron ion binding"/>
    <property type="evidence" value="ECO:0007669"/>
    <property type="project" value="InterPro"/>
</dbReference>
<evidence type="ECO:0000313" key="11">
    <source>
        <dbReference type="EMBL" id="QRQ82497.1"/>
    </source>
</evidence>
<name>A0A892ZL22_9NEIS</name>
<dbReference type="SUPFAM" id="SSF57802">
    <property type="entry name" value="Rubredoxin-like"/>
    <property type="match status" value="1"/>
</dbReference>
<dbReference type="PANTHER" id="PTHR47627">
    <property type="entry name" value="RUBREDOXIN"/>
    <property type="match status" value="1"/>
</dbReference>
<reference evidence="11" key="1">
    <citation type="submission" date="2021-02" db="EMBL/GenBank/DDBJ databases">
        <title>Neisseriaceae sp. 26B isolated from the cloaca of a Common Toad-headed Turtle (Mesoclemmys nasuta).</title>
        <authorList>
            <person name="Spergser J."/>
            <person name="Busse H.-J."/>
        </authorList>
    </citation>
    <scope>NUCLEOTIDE SEQUENCE</scope>
    <source>
        <strain evidence="11">26B</strain>
    </source>
</reference>
<dbReference type="PROSITE" id="PS00202">
    <property type="entry name" value="RUBREDOXIN"/>
    <property type="match status" value="1"/>
</dbReference>
<evidence type="ECO:0000256" key="9">
    <source>
        <dbReference type="PIRSR" id="PIRSR000071-1"/>
    </source>
</evidence>
<evidence type="ECO:0000256" key="5">
    <source>
        <dbReference type="ARBA" id="ARBA00022723"/>
    </source>
</evidence>
<dbReference type="AlphaFoldDB" id="A0A892ZL22"/>
<evidence type="ECO:0000256" key="2">
    <source>
        <dbReference type="ARBA" id="ARBA00004933"/>
    </source>
</evidence>
<dbReference type="Pfam" id="PF00301">
    <property type="entry name" value="Rubredoxin"/>
    <property type="match status" value="1"/>
</dbReference>
<dbReference type="PANTHER" id="PTHR47627:SF1">
    <property type="entry name" value="RUBREDOXIN-1-RELATED"/>
    <property type="match status" value="1"/>
</dbReference>
<evidence type="ECO:0000256" key="3">
    <source>
        <dbReference type="ARBA" id="ARBA00005337"/>
    </source>
</evidence>
<dbReference type="PRINTS" id="PR00163">
    <property type="entry name" value="RUBREDOXIN"/>
</dbReference>
<dbReference type="FunFam" id="2.20.28.10:FF:000001">
    <property type="entry name" value="Rubredoxin"/>
    <property type="match status" value="1"/>
</dbReference>
<dbReference type="GO" id="GO:0009055">
    <property type="term" value="F:electron transfer activity"/>
    <property type="evidence" value="ECO:0007669"/>
    <property type="project" value="InterPro"/>
</dbReference>
<sequence>MKTYMCLICGFFYDEAAGLPEDGIAPGTLWADVPPNWTCPDCDARKDDFEMMEI</sequence>
<comment type="pathway">
    <text evidence="2">Hydrocarbon metabolism; alkane degradation.</text>
</comment>
<comment type="similarity">
    <text evidence="3 8">Belongs to the rubredoxin family.</text>
</comment>
<dbReference type="InterPro" id="IPR024922">
    <property type="entry name" value="Rubredoxin"/>
</dbReference>
<accession>A0A892ZL22</accession>
<feature type="binding site" evidence="9">
    <location>
        <position position="9"/>
    </location>
    <ligand>
        <name>Fe cation</name>
        <dbReference type="ChEBI" id="CHEBI:24875"/>
    </ligand>
</feature>
<organism evidence="11 12">
    <name type="scientific">Paralysiella testudinis</name>
    <dbReference type="NCBI Taxonomy" id="2809020"/>
    <lineage>
        <taxon>Bacteria</taxon>
        <taxon>Pseudomonadati</taxon>
        <taxon>Pseudomonadota</taxon>
        <taxon>Betaproteobacteria</taxon>
        <taxon>Neisseriales</taxon>
        <taxon>Neisseriaceae</taxon>
        <taxon>Paralysiella</taxon>
    </lineage>
</organism>
<feature type="domain" description="Rubredoxin-like" evidence="10">
    <location>
        <begin position="1"/>
        <end position="52"/>
    </location>
</feature>
<dbReference type="Proteomes" id="UP000653156">
    <property type="component" value="Chromosome"/>
</dbReference>
<evidence type="ECO:0000256" key="6">
    <source>
        <dbReference type="ARBA" id="ARBA00022982"/>
    </source>
</evidence>
<protein>
    <recommendedName>
        <fullName evidence="8">Rubredoxin</fullName>
    </recommendedName>
</protein>
<dbReference type="Gene3D" id="2.20.28.10">
    <property type="match status" value="1"/>
</dbReference>
<comment type="function">
    <text evidence="1">Involved in the hydrocarbon hydroxylating system, which transfers electrons from NADH to rubredoxin reductase and then through rubredoxin to alkane 1 monooxygenase.</text>
</comment>
<evidence type="ECO:0000256" key="1">
    <source>
        <dbReference type="ARBA" id="ARBA00002792"/>
    </source>
</evidence>
<feature type="binding site" evidence="9">
    <location>
        <position position="39"/>
    </location>
    <ligand>
        <name>Fe cation</name>
        <dbReference type="ChEBI" id="CHEBI:24875"/>
    </ligand>
</feature>
<dbReference type="CDD" id="cd00730">
    <property type="entry name" value="rubredoxin"/>
    <property type="match status" value="1"/>
</dbReference>
<comment type="cofactor">
    <cofactor evidence="8 9">
        <name>Fe(3+)</name>
        <dbReference type="ChEBI" id="CHEBI:29034"/>
    </cofactor>
    <text evidence="8 9">Binds 1 Fe(3+) ion per subunit.</text>
</comment>
<dbReference type="PROSITE" id="PS50903">
    <property type="entry name" value="RUBREDOXIN_LIKE"/>
    <property type="match status" value="1"/>
</dbReference>
<gene>
    <name evidence="11" type="ORF">JQU52_03590</name>
</gene>
<dbReference type="EMBL" id="CP069798">
    <property type="protein sequence ID" value="QRQ82497.1"/>
    <property type="molecule type" value="Genomic_DNA"/>
</dbReference>
<feature type="binding site" evidence="9">
    <location>
        <position position="6"/>
    </location>
    <ligand>
        <name>Fe cation</name>
        <dbReference type="ChEBI" id="CHEBI:24875"/>
    </ligand>
</feature>